<comment type="caution">
    <text evidence="3">The sequence shown here is derived from an EMBL/GenBank/DDBJ whole genome shotgun (WGS) entry which is preliminary data.</text>
</comment>
<evidence type="ECO:0000259" key="2">
    <source>
        <dbReference type="Pfam" id="PF07007"/>
    </source>
</evidence>
<dbReference type="Gene3D" id="1.20.1270.180">
    <property type="match status" value="1"/>
</dbReference>
<feature type="chain" id="PRO_5017360821" evidence="1">
    <location>
        <begin position="22"/>
        <end position="130"/>
    </location>
</feature>
<keyword evidence="4" id="KW-1185">Reference proteome</keyword>
<dbReference type="OrthoDB" id="6699881at2"/>
<proteinExistence type="predicted"/>
<evidence type="ECO:0000313" key="4">
    <source>
        <dbReference type="Proteomes" id="UP000282388"/>
    </source>
</evidence>
<dbReference type="Proteomes" id="UP000282388">
    <property type="component" value="Unassembled WGS sequence"/>
</dbReference>
<name>A0A3A8E9N5_9GAMM</name>
<dbReference type="Pfam" id="PF07007">
    <property type="entry name" value="LprI"/>
    <property type="match status" value="1"/>
</dbReference>
<dbReference type="AlphaFoldDB" id="A0A3A8E9N5"/>
<dbReference type="EMBL" id="RAXV01000019">
    <property type="protein sequence ID" value="RKG30899.1"/>
    <property type="molecule type" value="Genomic_DNA"/>
</dbReference>
<organism evidence="3 4">
    <name type="scientific">Acinetobacter tianfuensis</name>
    <dbReference type="NCBI Taxonomy" id="2419603"/>
    <lineage>
        <taxon>Bacteria</taxon>
        <taxon>Pseudomonadati</taxon>
        <taxon>Pseudomonadota</taxon>
        <taxon>Gammaproteobacteria</taxon>
        <taxon>Moraxellales</taxon>
        <taxon>Moraxellaceae</taxon>
        <taxon>Acinetobacter</taxon>
    </lineage>
</organism>
<dbReference type="RefSeq" id="WP_120402660.1">
    <property type="nucleotide sequence ID" value="NZ_RAXV01000019.1"/>
</dbReference>
<accession>A0A3A8E9N5</accession>
<dbReference type="InterPro" id="IPR009739">
    <property type="entry name" value="LprI-like_N"/>
</dbReference>
<evidence type="ECO:0000313" key="3">
    <source>
        <dbReference type="EMBL" id="RKG30899.1"/>
    </source>
</evidence>
<feature type="domain" description="Lysozyme inhibitor LprI-like N-terminal" evidence="2">
    <location>
        <begin position="31"/>
        <end position="115"/>
    </location>
</feature>
<evidence type="ECO:0000256" key="1">
    <source>
        <dbReference type="SAM" id="SignalP"/>
    </source>
</evidence>
<feature type="signal peptide" evidence="1">
    <location>
        <begin position="1"/>
        <end position="21"/>
    </location>
</feature>
<protein>
    <submittedName>
        <fullName evidence="3">DUF1311 domain-containing protein</fullName>
    </submittedName>
</protein>
<gene>
    <name evidence="3" type="ORF">D7V32_09550</name>
</gene>
<reference evidence="3 4" key="1">
    <citation type="submission" date="2018-09" db="EMBL/GenBank/DDBJ databases">
        <title>The draft genome of Acinetobacter spp. strains.</title>
        <authorList>
            <person name="Qin J."/>
            <person name="Feng Y."/>
            <person name="Zong Z."/>
        </authorList>
    </citation>
    <scope>NUCLEOTIDE SEQUENCE [LARGE SCALE GENOMIC DNA]</scope>
    <source>
        <strain evidence="3 4">WCHAc060012</strain>
    </source>
</reference>
<sequence>MKPLIMTLLMCCAGISAQAYALSFSKDYEGCMRKAGSHSESIRTCQIKELKVQNKRLKKVYKLTAKTANPAEQALIKQSKAQWHQQRGNACQTAGKKIKAYNGFNSSCALQMTVSHADMMEVRLNNKIMK</sequence>
<keyword evidence="1" id="KW-0732">Signal</keyword>